<dbReference type="PANTHER" id="PTHR33360">
    <property type="entry name" value="TRANSPOSASE FOR INSERTION SEQUENCE ELEMENT IS200"/>
    <property type="match status" value="1"/>
</dbReference>
<dbReference type="InterPro" id="IPR036515">
    <property type="entry name" value="Transposase_17_sf"/>
</dbReference>
<accession>A0ABU5UFY9</accession>
<protein>
    <submittedName>
        <fullName evidence="2">IS200/IS605 family transposase</fullName>
    </submittedName>
</protein>
<dbReference type="SUPFAM" id="SSF143422">
    <property type="entry name" value="Transposase IS200-like"/>
    <property type="match status" value="1"/>
</dbReference>
<dbReference type="Pfam" id="PF01797">
    <property type="entry name" value="Y1_Tnp"/>
    <property type="match status" value="1"/>
</dbReference>
<dbReference type="RefSeq" id="WP_323196439.1">
    <property type="nucleotide sequence ID" value="NZ_JAYGHG010000019.1"/>
</dbReference>
<feature type="domain" description="Transposase IS200-like" evidence="1">
    <location>
        <begin position="3"/>
        <end position="117"/>
    </location>
</feature>
<evidence type="ECO:0000313" key="2">
    <source>
        <dbReference type="EMBL" id="MEA5582114.1"/>
    </source>
</evidence>
<proteinExistence type="predicted"/>
<dbReference type="InterPro" id="IPR002686">
    <property type="entry name" value="Transposase_17"/>
</dbReference>
<gene>
    <name evidence="2" type="primary">tnpA</name>
    <name evidence="2" type="ORF">VB620_12275</name>
</gene>
<dbReference type="Gene3D" id="3.30.70.1290">
    <property type="entry name" value="Transposase IS200-like"/>
    <property type="match status" value="1"/>
</dbReference>
<keyword evidence="3" id="KW-1185">Reference proteome</keyword>
<organism evidence="2 3">
    <name type="scientific">Nodularia harveyana UHCC-0300</name>
    <dbReference type="NCBI Taxonomy" id="2974287"/>
    <lineage>
        <taxon>Bacteria</taxon>
        <taxon>Bacillati</taxon>
        <taxon>Cyanobacteriota</taxon>
        <taxon>Cyanophyceae</taxon>
        <taxon>Nostocales</taxon>
        <taxon>Nodulariaceae</taxon>
        <taxon>Nodularia</taxon>
    </lineage>
</organism>
<evidence type="ECO:0000313" key="3">
    <source>
        <dbReference type="Proteomes" id="UP001302120"/>
    </source>
</evidence>
<dbReference type="NCBIfam" id="NF033573">
    <property type="entry name" value="transpos_IS200"/>
    <property type="match status" value="1"/>
</dbReference>
<dbReference type="Proteomes" id="UP001302120">
    <property type="component" value="Unassembled WGS sequence"/>
</dbReference>
<dbReference type="EMBL" id="JAYGHG010000019">
    <property type="protein sequence ID" value="MEA5582114.1"/>
    <property type="molecule type" value="Genomic_DNA"/>
</dbReference>
<reference evidence="2 3" key="1">
    <citation type="submission" date="2023-12" db="EMBL/GenBank/DDBJ databases">
        <title>Baltic Sea Cyanobacteria.</title>
        <authorList>
            <person name="Delbaje E."/>
            <person name="Fewer D.P."/>
            <person name="Shishido T.K."/>
        </authorList>
    </citation>
    <scope>NUCLEOTIDE SEQUENCE [LARGE SCALE GENOMIC DNA]</scope>
    <source>
        <strain evidence="2 3">UHCC-0300</strain>
    </source>
</reference>
<comment type="caution">
    <text evidence="2">The sequence shown here is derived from an EMBL/GenBank/DDBJ whole genome shotgun (WGS) entry which is preliminary data.</text>
</comment>
<dbReference type="SMART" id="SM01321">
    <property type="entry name" value="Y1_Tnp"/>
    <property type="match status" value="1"/>
</dbReference>
<dbReference type="PANTHER" id="PTHR33360:SF2">
    <property type="entry name" value="TRANSPOSASE FOR INSERTION SEQUENCE ELEMENT IS200"/>
    <property type="match status" value="1"/>
</dbReference>
<sequence>MALWRLYYHVVWATKKRQPFINSNIEDKFYGYLIGKAHHLGCIIHAIGGIEDHIHLVVSIPPKLSIAEFVKTLKGSSSHYYNHNLGKTQEFAWQEGYGVFSLGSKQLQKAVHYVNNQKIHHQNKTTISLLEQETDLDKPP</sequence>
<evidence type="ECO:0000259" key="1">
    <source>
        <dbReference type="SMART" id="SM01321"/>
    </source>
</evidence>
<name>A0ABU5UFY9_9CYAN</name>